<accession>F0YSE9</accession>
<dbReference type="OMA" id="WDEPPLY"/>
<evidence type="ECO:0000256" key="1">
    <source>
        <dbReference type="SAM" id="MobiDB-lite"/>
    </source>
</evidence>
<feature type="region of interest" description="Disordered" evidence="1">
    <location>
        <begin position="277"/>
        <end position="335"/>
    </location>
</feature>
<evidence type="ECO:0000313" key="2">
    <source>
        <dbReference type="EMBL" id="EGB01960.1"/>
    </source>
</evidence>
<feature type="compositionally biased region" description="Low complexity" evidence="1">
    <location>
        <begin position="1"/>
        <end position="20"/>
    </location>
</feature>
<evidence type="ECO:0000313" key="3">
    <source>
        <dbReference type="Proteomes" id="UP000002729"/>
    </source>
</evidence>
<protein>
    <submittedName>
        <fullName evidence="2">Uncharacterized protein</fullName>
    </submittedName>
</protein>
<dbReference type="RefSeq" id="XP_009043341.1">
    <property type="nucleotide sequence ID" value="XM_009045093.1"/>
</dbReference>
<dbReference type="Proteomes" id="UP000002729">
    <property type="component" value="Unassembled WGS sequence"/>
</dbReference>
<dbReference type="AlphaFoldDB" id="F0YSE9"/>
<keyword evidence="3" id="KW-1185">Reference proteome</keyword>
<organism evidence="3">
    <name type="scientific">Aureococcus anophagefferens</name>
    <name type="common">Harmful bloom alga</name>
    <dbReference type="NCBI Taxonomy" id="44056"/>
    <lineage>
        <taxon>Eukaryota</taxon>
        <taxon>Sar</taxon>
        <taxon>Stramenopiles</taxon>
        <taxon>Ochrophyta</taxon>
        <taxon>Pelagophyceae</taxon>
        <taxon>Pelagomonadales</taxon>
        <taxon>Pelagomonadaceae</taxon>
        <taxon>Aureococcus</taxon>
    </lineage>
</organism>
<dbReference type="EMBL" id="GL833958">
    <property type="protein sequence ID" value="EGB01960.1"/>
    <property type="molecule type" value="Genomic_DNA"/>
</dbReference>
<proteinExistence type="predicted"/>
<gene>
    <name evidence="2" type="ORF">AURANDRAFT_69326</name>
</gene>
<dbReference type="KEGG" id="aaf:AURANDRAFT_69326"/>
<feature type="compositionally biased region" description="Pro residues" evidence="1">
    <location>
        <begin position="277"/>
        <end position="313"/>
    </location>
</feature>
<feature type="region of interest" description="Disordered" evidence="1">
    <location>
        <begin position="1"/>
        <end position="38"/>
    </location>
</feature>
<name>F0YSE9_AURAN</name>
<dbReference type="GeneID" id="20227418"/>
<reference evidence="2 3" key="1">
    <citation type="journal article" date="2011" name="Proc. Natl. Acad. Sci. U.S.A.">
        <title>Niche of harmful alga Aureococcus anophagefferens revealed through ecogenomics.</title>
        <authorList>
            <person name="Gobler C.J."/>
            <person name="Berry D.L."/>
            <person name="Dyhrman S.T."/>
            <person name="Wilhelm S.W."/>
            <person name="Salamov A."/>
            <person name="Lobanov A.V."/>
            <person name="Zhang Y."/>
            <person name="Collier J.L."/>
            <person name="Wurch L.L."/>
            <person name="Kustka A.B."/>
            <person name="Dill B.D."/>
            <person name="Shah M."/>
            <person name="VerBerkmoes N.C."/>
            <person name="Kuo A."/>
            <person name="Terry A."/>
            <person name="Pangilinan J."/>
            <person name="Lindquist E.A."/>
            <person name="Lucas S."/>
            <person name="Paulsen I.T."/>
            <person name="Hattenrath-Lehmann T.K."/>
            <person name="Talmage S.C."/>
            <person name="Walker E.A."/>
            <person name="Koch F."/>
            <person name="Burson A.M."/>
            <person name="Marcoval M.A."/>
            <person name="Tang Y.Z."/>
            <person name="Lecleir G.R."/>
            <person name="Coyne K.J."/>
            <person name="Berg G.M."/>
            <person name="Bertrand E.M."/>
            <person name="Saito M.A."/>
            <person name="Gladyshev V.N."/>
            <person name="Grigoriev I.V."/>
        </authorList>
    </citation>
    <scope>NUCLEOTIDE SEQUENCE [LARGE SCALE GENOMIC DNA]</scope>
    <source>
        <strain evidence="3">CCMP 1984</strain>
    </source>
</reference>
<dbReference type="InParanoid" id="F0YSE9"/>
<sequence>MFAAPSRKAAAARVARGPRGFDVGAPAPVAEADLEPPRPLWDLSDAGCRAGSNQWRGPAGWLRSALAGIRDMERRWREANAPGLRAAARRRARLAGAGGQTRRDGTTLGLLAALGGTFDLDVVASDPASGAERTLDTLSWRQLASLAPLERVGELPQSPAVAAGLERGGAVAWGAGDRAEHHLLLLHALAALDPAARFFDDAGAPAPAAPPGPAPAAFAFPDLAPAEGAAGDSTFVALRRSSVARARAVRRDAGNAKLAAGRGKLAALLAFRAAAPAPAPAGAPSPAPAPAPSPAASPAPSPSPAAAPSPSPSPAAGLGEAPVPPLDWWDEPPLY</sequence>